<evidence type="ECO:0000256" key="2">
    <source>
        <dbReference type="ARBA" id="ARBA00012193"/>
    </source>
</evidence>
<keyword evidence="12" id="KW-0479">Metal-binding</keyword>
<name>A0A285QF39_9SPHN</name>
<evidence type="ECO:0000256" key="11">
    <source>
        <dbReference type="PIRSR" id="PIRSR000706-1"/>
    </source>
</evidence>
<dbReference type="GO" id="GO:0046677">
    <property type="term" value="P:response to antibiotic"/>
    <property type="evidence" value="ECO:0007669"/>
    <property type="project" value="UniProtKB-KW"/>
</dbReference>
<dbReference type="NCBIfam" id="NF033059">
    <property type="entry name" value="APH_3p_I"/>
    <property type="match status" value="1"/>
</dbReference>
<dbReference type="Pfam" id="PF01636">
    <property type="entry name" value="APH"/>
    <property type="match status" value="1"/>
</dbReference>
<dbReference type="InterPro" id="IPR011009">
    <property type="entry name" value="Kinase-like_dom_sf"/>
</dbReference>
<dbReference type="EC" id="2.7.1.95" evidence="2"/>
<organism evidence="14 15">
    <name type="scientific">Sphingomonas guangdongensis</name>
    <dbReference type="NCBI Taxonomy" id="1141890"/>
    <lineage>
        <taxon>Bacteria</taxon>
        <taxon>Pseudomonadati</taxon>
        <taxon>Pseudomonadota</taxon>
        <taxon>Alphaproteobacteria</taxon>
        <taxon>Sphingomonadales</taxon>
        <taxon>Sphingomonadaceae</taxon>
        <taxon>Sphingomonas</taxon>
    </lineage>
</organism>
<evidence type="ECO:0000259" key="13">
    <source>
        <dbReference type="Pfam" id="PF01636"/>
    </source>
</evidence>
<dbReference type="CDD" id="cd05150">
    <property type="entry name" value="APH"/>
    <property type="match status" value="1"/>
</dbReference>
<feature type="binding site" evidence="12">
    <location>
        <position position="202"/>
    </location>
    <ligand>
        <name>Mg(2+)</name>
        <dbReference type="ChEBI" id="CHEBI:18420"/>
    </ligand>
</feature>
<keyword evidence="6 10" id="KW-0418">Kinase</keyword>
<evidence type="ECO:0000256" key="3">
    <source>
        <dbReference type="ARBA" id="ARBA00017903"/>
    </source>
</evidence>
<dbReference type="GO" id="GO:0005524">
    <property type="term" value="F:ATP binding"/>
    <property type="evidence" value="ECO:0007669"/>
    <property type="project" value="UniProtKB-KW"/>
</dbReference>
<evidence type="ECO:0000256" key="4">
    <source>
        <dbReference type="ARBA" id="ARBA00022679"/>
    </source>
</evidence>
<dbReference type="EMBL" id="OBMI01000001">
    <property type="protein sequence ID" value="SOB80104.1"/>
    <property type="molecule type" value="Genomic_DNA"/>
</dbReference>
<accession>A0A285QF39</accession>
<gene>
    <name evidence="14" type="ORF">SAMN06297144_0891</name>
</gene>
<dbReference type="PANTHER" id="PTHR21310">
    <property type="entry name" value="AMINOGLYCOSIDE PHOSPHOTRANSFERASE-RELATED-RELATED"/>
    <property type="match status" value="1"/>
</dbReference>
<dbReference type="OrthoDB" id="3806873at2"/>
<evidence type="ECO:0000256" key="10">
    <source>
        <dbReference type="PIRNR" id="PIRNR000706"/>
    </source>
</evidence>
<dbReference type="GO" id="GO:0046872">
    <property type="term" value="F:metal ion binding"/>
    <property type="evidence" value="ECO:0007669"/>
    <property type="project" value="UniProtKB-KW"/>
</dbReference>
<dbReference type="InterPro" id="IPR024165">
    <property type="entry name" value="Kan/Strep_kinase"/>
</dbReference>
<keyword evidence="7 10" id="KW-0067">ATP-binding</keyword>
<dbReference type="SUPFAM" id="SSF56112">
    <property type="entry name" value="Protein kinase-like (PK-like)"/>
    <property type="match status" value="1"/>
</dbReference>
<evidence type="ECO:0000256" key="8">
    <source>
        <dbReference type="ARBA" id="ARBA00023251"/>
    </source>
</evidence>
<feature type="domain" description="Aminoglycoside phosphotransferase" evidence="13">
    <location>
        <begin position="34"/>
        <end position="260"/>
    </location>
</feature>
<evidence type="ECO:0000256" key="9">
    <source>
        <dbReference type="ARBA" id="ARBA00048925"/>
    </source>
</evidence>
<comment type="catalytic activity">
    <reaction evidence="9">
        <text>kanamycin A + ATP = kanamycin 3'-phosphate + ADP + H(+)</text>
        <dbReference type="Rhea" id="RHEA:24256"/>
        <dbReference type="ChEBI" id="CHEBI:15378"/>
        <dbReference type="ChEBI" id="CHEBI:30616"/>
        <dbReference type="ChEBI" id="CHEBI:57909"/>
        <dbReference type="ChEBI" id="CHEBI:58214"/>
        <dbReference type="ChEBI" id="CHEBI:456216"/>
        <dbReference type="EC" id="2.7.1.95"/>
    </reaction>
</comment>
<dbReference type="GO" id="GO:0008910">
    <property type="term" value="F:kanamycin kinase activity"/>
    <property type="evidence" value="ECO:0007669"/>
    <property type="project" value="UniProtKB-EC"/>
</dbReference>
<evidence type="ECO:0000256" key="6">
    <source>
        <dbReference type="ARBA" id="ARBA00022777"/>
    </source>
</evidence>
<keyword evidence="12" id="KW-0460">Magnesium</keyword>
<dbReference type="Proteomes" id="UP000219494">
    <property type="component" value="Unassembled WGS sequence"/>
</dbReference>
<evidence type="ECO:0000256" key="7">
    <source>
        <dbReference type="ARBA" id="ARBA00022840"/>
    </source>
</evidence>
<keyword evidence="4 10" id="KW-0808">Transferase</keyword>
<keyword evidence="5 10" id="KW-0547">Nucleotide-binding</keyword>
<reference evidence="14 15" key="1">
    <citation type="submission" date="2017-07" db="EMBL/GenBank/DDBJ databases">
        <authorList>
            <person name="Sun Z.S."/>
            <person name="Albrecht U."/>
            <person name="Echele G."/>
            <person name="Lee C.C."/>
        </authorList>
    </citation>
    <scope>NUCLEOTIDE SEQUENCE [LARGE SCALE GENOMIC DNA]</scope>
    <source>
        <strain evidence="14 15">CGMCC 1.12672</strain>
    </source>
</reference>
<sequence>MSATREEASAPARLPGGWADALGGYAWARDRVGESGAAVYRLHGRAGAPELYLKHGAGPTADDVVDEAVRLRWLAAHLPAPAVVRFATSADEAWLLTTALPGRTAYQLLETGGGEAAAVVDALADLLVRLHAVPVHACTFISDHARRLLLARARINAGLVDEDDFDEEREGWSAEQVWDALDELLPLVPDLVVTHGDYSLDNILLQDEAVTGCIDVGRLGIADRYQDLAVMWNCLGEFGSDLQQRFLARYGIDRLNERKLRFHLLLDELF</sequence>
<dbReference type="RefSeq" id="WP_097062732.1">
    <property type="nucleotide sequence ID" value="NZ_OBMI01000001.1"/>
</dbReference>
<comment type="similarity">
    <text evidence="1 10">Belongs to the aminoglycoside phosphotransferase family.</text>
</comment>
<dbReference type="NCBIfam" id="NF033068">
    <property type="entry name" value="APH_3p"/>
    <property type="match status" value="1"/>
</dbReference>
<dbReference type="PANTHER" id="PTHR21310:SF41">
    <property type="entry name" value="3'-PHOSPHOTRANSFERASE, PUTATIVE-RELATED"/>
    <property type="match status" value="1"/>
</dbReference>
<dbReference type="Gene3D" id="3.90.1200.10">
    <property type="match status" value="1"/>
</dbReference>
<evidence type="ECO:0000256" key="1">
    <source>
        <dbReference type="ARBA" id="ARBA00006219"/>
    </source>
</evidence>
<evidence type="ECO:0000313" key="14">
    <source>
        <dbReference type="EMBL" id="SOB80104.1"/>
    </source>
</evidence>
<feature type="binding site" evidence="12">
    <location>
        <position position="215"/>
    </location>
    <ligand>
        <name>Mg(2+)</name>
        <dbReference type="ChEBI" id="CHEBI:18420"/>
    </ligand>
</feature>
<proteinExistence type="inferred from homology"/>
<evidence type="ECO:0000256" key="5">
    <source>
        <dbReference type="ARBA" id="ARBA00022741"/>
    </source>
</evidence>
<dbReference type="Gene3D" id="3.30.200.20">
    <property type="entry name" value="Phosphorylase Kinase, domain 1"/>
    <property type="match status" value="1"/>
</dbReference>
<dbReference type="AlphaFoldDB" id="A0A285QF39"/>
<dbReference type="InterPro" id="IPR002575">
    <property type="entry name" value="Aminoglycoside_PTrfase"/>
</dbReference>
<evidence type="ECO:0000313" key="15">
    <source>
        <dbReference type="Proteomes" id="UP000219494"/>
    </source>
</evidence>
<feature type="active site" description="Proton acceptor" evidence="11">
    <location>
        <position position="197"/>
    </location>
</feature>
<dbReference type="InterPro" id="IPR051678">
    <property type="entry name" value="AGP_Transferase"/>
</dbReference>
<evidence type="ECO:0000256" key="12">
    <source>
        <dbReference type="PIRSR" id="PIRSR000706-2"/>
    </source>
</evidence>
<keyword evidence="15" id="KW-1185">Reference proteome</keyword>
<dbReference type="PIRSF" id="PIRSF000706">
    <property type="entry name" value="Kanamycin_kin"/>
    <property type="match status" value="1"/>
</dbReference>
<keyword evidence="8 10" id="KW-0046">Antibiotic resistance</keyword>
<protein>
    <recommendedName>
        <fullName evidence="3">Aminoglycoside 3'-phosphotransferase</fullName>
        <ecNumber evidence="2">2.7.1.95</ecNumber>
    </recommendedName>
</protein>